<feature type="region of interest" description="Disordered" evidence="1">
    <location>
        <begin position="821"/>
        <end position="912"/>
    </location>
</feature>
<dbReference type="EMBL" id="JAAAUY010000323">
    <property type="protein sequence ID" value="KAF9331424.1"/>
    <property type="molecule type" value="Genomic_DNA"/>
</dbReference>
<reference evidence="2" key="1">
    <citation type="journal article" date="2020" name="Fungal Divers.">
        <title>Resolving the Mortierellaceae phylogeny through synthesis of multi-gene phylogenetics and phylogenomics.</title>
        <authorList>
            <person name="Vandepol N."/>
            <person name="Liber J."/>
            <person name="Desiro A."/>
            <person name="Na H."/>
            <person name="Kennedy M."/>
            <person name="Barry K."/>
            <person name="Grigoriev I.V."/>
            <person name="Miller A.N."/>
            <person name="O'Donnell K."/>
            <person name="Stajich J.E."/>
            <person name="Bonito G."/>
        </authorList>
    </citation>
    <scope>NUCLEOTIDE SEQUENCE</scope>
    <source>
        <strain evidence="2">NVP1</strain>
    </source>
</reference>
<sequence length="958" mass="106985">MVASSIRQQQQPSQQYTHILTLYDTHQKAFIKICETIQKTQDYPGCPPRDLLIISRTPAFTSTGENALKDHCTWVESIINSRATGWQSCVKLKLQFYAVFEESTINESFAELICTCHLYWELCSTLERYLRRHRADSTRMPQTTFQLGCELLLSVFSKMEKLRTLLRDHLYQISSAICKDARAPLFGSWDFWQLNVEGLLTSTLNQMVAIENSSSVPPQTVDALIKISLIAPYNVVSKIIHSAAVNKGQSPLFLQLLLNLGQLVWLKSSSEEPTLFQLVVSDIINNRDHNWTICDKGARWTAAQLDNFSKMVEGAMSTRSRSGVLLLDPAEFLGHCAIPLLKDMEKVSGDEGGGSCFDVVTKVILAIYKTDSTVMTGYKDWFSRDTHFELLAILLHLQTLKSPWSMDRLHGDEQSKAWIPRRGGQHLDCIAIMCEAIVSRLASAIEASDRKMDSGQQARVSRFLDLVQTDGAIDMESKLGVAPLMLACRRHLAMELEIPQMPVEISFLFSRPLWQFRCKEPEPSDKSKVPVVLALVAAFDIGRMCEELMQDIGQAVAVPSSSISDVTPNKVMLVAVLYRCLSICTRSQSHTLFSKGVTAVMDMLGGIELDDIAIFDQSGKEESSVARLGSYWKEYVKGVKELSEKTVLVMLLVSQPLLQLALNPLSDQHRDELIQVYRYGLGFDLLVDQVASLIQSSIKNAIVDWPSMPLDLVLLSFMTVCSMGHTLATWQPDRTSVLRVDPDSVANWDDILKYARHSPQHTPTSAVADQGLDLVNCQEQESTALAKARDELVLMAMNFSEEVVRRQDEYYQPEILWEKEQKKKPARPTAARRGRGKTQGRNFGRNSSQPLKGGEVIPVVNPAFKKDVDNDSPAESSYSQSSSPQSGSAVSTLSSTPDPETTQDTSNAPVSVEEKRVGLPSMLSSDQQTCLMLALSFLPPQEQHAIRARLSHLLKHCT</sequence>
<protein>
    <submittedName>
        <fullName evidence="2">Uncharacterized protein</fullName>
    </submittedName>
</protein>
<name>A0A9P5SJL9_9FUNG</name>
<proteinExistence type="predicted"/>
<dbReference type="Proteomes" id="UP000696485">
    <property type="component" value="Unassembled WGS sequence"/>
</dbReference>
<feature type="compositionally biased region" description="Polar residues" evidence="1">
    <location>
        <begin position="839"/>
        <end position="850"/>
    </location>
</feature>
<keyword evidence="3" id="KW-1185">Reference proteome</keyword>
<feature type="compositionally biased region" description="Basic residues" evidence="1">
    <location>
        <begin position="824"/>
        <end position="838"/>
    </location>
</feature>
<feature type="compositionally biased region" description="Low complexity" evidence="1">
    <location>
        <begin position="873"/>
        <end position="891"/>
    </location>
</feature>
<gene>
    <name evidence="2" type="ORF">BG006_005709</name>
</gene>
<evidence type="ECO:0000313" key="2">
    <source>
        <dbReference type="EMBL" id="KAF9331424.1"/>
    </source>
</evidence>
<comment type="caution">
    <text evidence="2">The sequence shown here is derived from an EMBL/GenBank/DDBJ whole genome shotgun (WGS) entry which is preliminary data.</text>
</comment>
<evidence type="ECO:0000256" key="1">
    <source>
        <dbReference type="SAM" id="MobiDB-lite"/>
    </source>
</evidence>
<accession>A0A9P5SJL9</accession>
<feature type="compositionally biased region" description="Polar residues" evidence="1">
    <location>
        <begin position="892"/>
        <end position="909"/>
    </location>
</feature>
<dbReference type="AlphaFoldDB" id="A0A9P5SJL9"/>
<evidence type="ECO:0000313" key="3">
    <source>
        <dbReference type="Proteomes" id="UP000696485"/>
    </source>
</evidence>
<organism evidence="2 3">
    <name type="scientific">Podila minutissima</name>
    <dbReference type="NCBI Taxonomy" id="64525"/>
    <lineage>
        <taxon>Eukaryota</taxon>
        <taxon>Fungi</taxon>
        <taxon>Fungi incertae sedis</taxon>
        <taxon>Mucoromycota</taxon>
        <taxon>Mortierellomycotina</taxon>
        <taxon>Mortierellomycetes</taxon>
        <taxon>Mortierellales</taxon>
        <taxon>Mortierellaceae</taxon>
        <taxon>Podila</taxon>
    </lineage>
</organism>